<keyword evidence="2" id="KW-1185">Reference proteome</keyword>
<accession>A0A2C5X400</accession>
<reference evidence="1 2" key="2">
    <citation type="journal article" date="2013" name="IMA Fungus">
        <title>IMA Genome-F 1: Ceratocystis fimbriata: Draft nuclear genome sequence for the plant pathogen, Ceratocystis fimbriata.</title>
        <authorList>
            <person name="Wilken P.M."/>
            <person name="Steenkamp E.T."/>
            <person name="Wingfield M.J."/>
            <person name="de Beer Z.W."/>
            <person name="Wingfield B.D."/>
        </authorList>
    </citation>
    <scope>NUCLEOTIDE SEQUENCE [LARGE SCALE GENOMIC DNA]</scope>
    <source>
        <strain evidence="1 2">CBS 114723</strain>
    </source>
</reference>
<sequence>MSMLIEYHVLAYVHLISRAKPDLHAAIRRNRHHSTSNFKSMSYDNADTGKIAVYWPTKLNGRNYYEWNERLAQNLLNNSYDHYDAVYGTPKTDNASPACKSVNREAIAIMMRGLDIHLVGRYKPKDATELAGVTYKRIKDAFGPVYAEFELNRVKRNLATPTIAENFQTSWNKLLADHDLYTELEPTQTAVDEIMRLKSLLLVYAADPNQPRALCTVARNLADSDNLTASDALRAIMRVETAEADKVQAMAATSSQSKKGDRCAICRRNNHKTEDCRVKKPGKFVPTAEKAYADTGAMFSRHEPYLPYF</sequence>
<gene>
    <name evidence="1" type="ORF">CFIMG_008408RA00001</name>
</gene>
<reference evidence="1 2" key="1">
    <citation type="journal article" date="2013" name="Fungal Biol.">
        <title>Analysis of microsatellite markers in the genome of the plant pathogen Ceratocystis fimbriata.</title>
        <authorList>
            <person name="Simpson M.C."/>
            <person name="Wilken P.M."/>
            <person name="Coetzee M.P."/>
            <person name="Wingfield M.J."/>
            <person name="Wingfield B.D."/>
        </authorList>
    </citation>
    <scope>NUCLEOTIDE SEQUENCE [LARGE SCALE GENOMIC DNA]</scope>
    <source>
        <strain evidence="1 2">CBS 114723</strain>
    </source>
</reference>
<dbReference type="Proteomes" id="UP000222788">
    <property type="component" value="Unassembled WGS sequence"/>
</dbReference>
<dbReference type="EMBL" id="APWK03000061">
    <property type="protein sequence ID" value="PHH52614.1"/>
    <property type="molecule type" value="Genomic_DNA"/>
</dbReference>
<dbReference type="AlphaFoldDB" id="A0A2C5X400"/>
<evidence type="ECO:0000313" key="1">
    <source>
        <dbReference type="EMBL" id="PHH52614.1"/>
    </source>
</evidence>
<organism evidence="1 2">
    <name type="scientific">Ceratocystis fimbriata CBS 114723</name>
    <dbReference type="NCBI Taxonomy" id="1035309"/>
    <lineage>
        <taxon>Eukaryota</taxon>
        <taxon>Fungi</taxon>
        <taxon>Dikarya</taxon>
        <taxon>Ascomycota</taxon>
        <taxon>Pezizomycotina</taxon>
        <taxon>Sordariomycetes</taxon>
        <taxon>Hypocreomycetidae</taxon>
        <taxon>Microascales</taxon>
        <taxon>Ceratocystidaceae</taxon>
        <taxon>Ceratocystis</taxon>
    </lineage>
</organism>
<protein>
    <submittedName>
        <fullName evidence="1">Uncharacterized protein</fullName>
    </submittedName>
</protein>
<name>A0A2C5X400_9PEZI</name>
<comment type="caution">
    <text evidence="1">The sequence shown here is derived from an EMBL/GenBank/DDBJ whole genome shotgun (WGS) entry which is preliminary data.</text>
</comment>
<evidence type="ECO:0000313" key="2">
    <source>
        <dbReference type="Proteomes" id="UP000222788"/>
    </source>
</evidence>
<proteinExistence type="predicted"/>